<sequence>MIHPLPIATVIIEDNVSTILPCEAQIPITCDQCEADTNVSIADLKALAPITCQHCGARRAFTQAELEITRLVLAQAGYYFS</sequence>
<keyword evidence="2" id="KW-1185">Reference proteome</keyword>
<name>A0ABW8ND65_9GAMM</name>
<evidence type="ECO:0000313" key="2">
    <source>
        <dbReference type="Proteomes" id="UP001620597"/>
    </source>
</evidence>
<organism evidence="1 2">
    <name type="scientific">Oceanobacter antarcticus</name>
    <dbReference type="NCBI Taxonomy" id="3133425"/>
    <lineage>
        <taxon>Bacteria</taxon>
        <taxon>Pseudomonadati</taxon>
        <taxon>Pseudomonadota</taxon>
        <taxon>Gammaproteobacteria</taxon>
        <taxon>Oceanospirillales</taxon>
        <taxon>Oceanospirillaceae</taxon>
        <taxon>Oceanobacter</taxon>
    </lineage>
</organism>
<accession>A0ABW8ND65</accession>
<dbReference type="EMBL" id="JBBKTX010000001">
    <property type="protein sequence ID" value="MFK4750893.1"/>
    <property type="molecule type" value="Genomic_DNA"/>
</dbReference>
<comment type="caution">
    <text evidence="1">The sequence shown here is derived from an EMBL/GenBank/DDBJ whole genome shotgun (WGS) entry which is preliminary data.</text>
</comment>
<evidence type="ECO:0000313" key="1">
    <source>
        <dbReference type="EMBL" id="MFK4750893.1"/>
    </source>
</evidence>
<gene>
    <name evidence="1" type="ORF">WG929_00585</name>
</gene>
<proteinExistence type="predicted"/>
<protein>
    <submittedName>
        <fullName evidence="1">Uncharacterized protein</fullName>
    </submittedName>
</protein>
<reference evidence="1 2" key="1">
    <citation type="submission" date="2024-03" db="EMBL/GenBank/DDBJ databases">
        <title>High-quality draft genome sequence of Oceanobacter sp. wDCs-4.</title>
        <authorList>
            <person name="Dong C."/>
        </authorList>
    </citation>
    <scope>NUCLEOTIDE SEQUENCE [LARGE SCALE GENOMIC DNA]</scope>
    <source>
        <strain evidence="2">wDCs-4</strain>
    </source>
</reference>
<dbReference type="Proteomes" id="UP001620597">
    <property type="component" value="Unassembled WGS sequence"/>
</dbReference>
<dbReference type="RefSeq" id="WP_416204442.1">
    <property type="nucleotide sequence ID" value="NZ_JBBKTX010000001.1"/>
</dbReference>